<evidence type="ECO:0000313" key="2">
    <source>
        <dbReference type="Proteomes" id="UP000184063"/>
    </source>
</evidence>
<sequence length="137" mass="15345">MPPHHTIAIIAFKPSKTLLPTLFCRIIFSIPEYLGRRHSVLSKSVCCTTFILRRSRELKSHPPSSKLSGGRQDVCAFLASAGDSSLPSNHIDRGRLPITLRMVPDCLLLFHPSPVWIFSAILHTEARVQELLPTHNQ</sequence>
<dbReference type="AlphaFoldDB" id="A0A1M3TNT7"/>
<proteinExistence type="predicted"/>
<gene>
    <name evidence="1" type="ORF">ASPFODRAFT_540317</name>
</gene>
<dbReference type="EMBL" id="KV878239">
    <property type="protein sequence ID" value="OJZ88376.1"/>
    <property type="molecule type" value="Genomic_DNA"/>
</dbReference>
<protein>
    <submittedName>
        <fullName evidence="1">Uncharacterized protein</fullName>
    </submittedName>
</protein>
<dbReference type="Proteomes" id="UP000184063">
    <property type="component" value="Unassembled WGS sequence"/>
</dbReference>
<reference evidence="2" key="1">
    <citation type="journal article" date="2017" name="Genome Biol.">
        <title>Comparative genomics reveals high biological diversity and specific adaptations in the industrially and medically important fungal genus Aspergillus.</title>
        <authorList>
            <person name="de Vries R.P."/>
            <person name="Riley R."/>
            <person name="Wiebenga A."/>
            <person name="Aguilar-Osorio G."/>
            <person name="Amillis S."/>
            <person name="Uchima C.A."/>
            <person name="Anderluh G."/>
            <person name="Asadollahi M."/>
            <person name="Askin M."/>
            <person name="Barry K."/>
            <person name="Battaglia E."/>
            <person name="Bayram O."/>
            <person name="Benocci T."/>
            <person name="Braus-Stromeyer S.A."/>
            <person name="Caldana C."/>
            <person name="Canovas D."/>
            <person name="Cerqueira G.C."/>
            <person name="Chen F."/>
            <person name="Chen W."/>
            <person name="Choi C."/>
            <person name="Clum A."/>
            <person name="Dos Santos R.A."/>
            <person name="Damasio A.R."/>
            <person name="Diallinas G."/>
            <person name="Emri T."/>
            <person name="Fekete E."/>
            <person name="Flipphi M."/>
            <person name="Freyberg S."/>
            <person name="Gallo A."/>
            <person name="Gournas C."/>
            <person name="Habgood R."/>
            <person name="Hainaut M."/>
            <person name="Harispe M.L."/>
            <person name="Henrissat B."/>
            <person name="Hilden K.S."/>
            <person name="Hope R."/>
            <person name="Hossain A."/>
            <person name="Karabika E."/>
            <person name="Karaffa L."/>
            <person name="Karanyi Z."/>
            <person name="Krasevec N."/>
            <person name="Kuo A."/>
            <person name="Kusch H."/>
            <person name="LaButti K."/>
            <person name="Lagendijk E.L."/>
            <person name="Lapidus A."/>
            <person name="Levasseur A."/>
            <person name="Lindquist E."/>
            <person name="Lipzen A."/>
            <person name="Logrieco A.F."/>
            <person name="MacCabe A."/>
            <person name="Maekelae M.R."/>
            <person name="Malavazi I."/>
            <person name="Melin P."/>
            <person name="Meyer V."/>
            <person name="Mielnichuk N."/>
            <person name="Miskei M."/>
            <person name="Molnar A.P."/>
            <person name="Mule G."/>
            <person name="Ngan C.Y."/>
            <person name="Orejas M."/>
            <person name="Orosz E."/>
            <person name="Ouedraogo J.P."/>
            <person name="Overkamp K.M."/>
            <person name="Park H.-S."/>
            <person name="Perrone G."/>
            <person name="Piumi F."/>
            <person name="Punt P.J."/>
            <person name="Ram A.F."/>
            <person name="Ramon A."/>
            <person name="Rauscher S."/>
            <person name="Record E."/>
            <person name="Riano-Pachon D.M."/>
            <person name="Robert V."/>
            <person name="Roehrig J."/>
            <person name="Ruller R."/>
            <person name="Salamov A."/>
            <person name="Salih N.S."/>
            <person name="Samson R.A."/>
            <person name="Sandor E."/>
            <person name="Sanguinetti M."/>
            <person name="Schuetze T."/>
            <person name="Sepcic K."/>
            <person name="Shelest E."/>
            <person name="Sherlock G."/>
            <person name="Sophianopoulou V."/>
            <person name="Squina F.M."/>
            <person name="Sun H."/>
            <person name="Susca A."/>
            <person name="Todd R.B."/>
            <person name="Tsang A."/>
            <person name="Unkles S.E."/>
            <person name="van de Wiele N."/>
            <person name="van Rossen-Uffink D."/>
            <person name="Oliveira J.V."/>
            <person name="Vesth T.C."/>
            <person name="Visser J."/>
            <person name="Yu J.-H."/>
            <person name="Zhou M."/>
            <person name="Andersen M.R."/>
            <person name="Archer D.B."/>
            <person name="Baker S.E."/>
            <person name="Benoit I."/>
            <person name="Brakhage A.A."/>
            <person name="Braus G.H."/>
            <person name="Fischer R."/>
            <person name="Frisvad J.C."/>
            <person name="Goldman G.H."/>
            <person name="Houbraken J."/>
            <person name="Oakley B."/>
            <person name="Pocsi I."/>
            <person name="Scazzocchio C."/>
            <person name="Seiboth B."/>
            <person name="vanKuyk P.A."/>
            <person name="Wortman J."/>
            <person name="Dyer P.S."/>
            <person name="Grigoriev I.V."/>
        </authorList>
    </citation>
    <scope>NUCLEOTIDE SEQUENCE [LARGE SCALE GENOMIC DNA]</scope>
    <source>
        <strain evidence="2">CBS 106.47</strain>
    </source>
</reference>
<evidence type="ECO:0000313" key="1">
    <source>
        <dbReference type="EMBL" id="OJZ88376.1"/>
    </source>
</evidence>
<accession>A0A1M3TNT7</accession>
<organism evidence="1 2">
    <name type="scientific">Aspergillus luchuensis (strain CBS 106.47)</name>
    <dbReference type="NCBI Taxonomy" id="1137211"/>
    <lineage>
        <taxon>Eukaryota</taxon>
        <taxon>Fungi</taxon>
        <taxon>Dikarya</taxon>
        <taxon>Ascomycota</taxon>
        <taxon>Pezizomycotina</taxon>
        <taxon>Eurotiomycetes</taxon>
        <taxon>Eurotiomycetidae</taxon>
        <taxon>Eurotiales</taxon>
        <taxon>Aspergillaceae</taxon>
        <taxon>Aspergillus</taxon>
        <taxon>Aspergillus subgen. Circumdati</taxon>
    </lineage>
</organism>
<dbReference type="VEuPathDB" id="FungiDB:ASPFODRAFT_540317"/>
<name>A0A1M3TNT7_ASPLC</name>